<sequence length="217" mass="23948">MDDSAPVVVCDVNLRAGRLAVQTEPKHLQMEDLQARPPARPCPELLDRLHAGPIDVETVPESALRKLLDAIRWEMRYDRDSHTVASEVTRTPEILPAQQEAAERVLGMDGDGDPAVVGLVPPARSVLDQDPLSAGTYGHALLLPMATGVLKELSQPDPAGPWGLALKMYAYLCRARTCPQARPLEHQAGLRRFRFVQILPAPMSNTYARHRADQDAW</sequence>
<comment type="caution">
    <text evidence="1">The sequence shown here is derived from an EMBL/GenBank/DDBJ whole genome shotgun (WGS) entry which is preliminary data.</text>
</comment>
<dbReference type="EMBL" id="JBHTIR010003329">
    <property type="protein sequence ID" value="MFD0855033.1"/>
    <property type="molecule type" value="Genomic_DNA"/>
</dbReference>
<reference evidence="2" key="1">
    <citation type="journal article" date="2019" name="Int. J. Syst. Evol. Microbiol.">
        <title>The Global Catalogue of Microorganisms (GCM) 10K type strain sequencing project: providing services to taxonomists for standard genome sequencing and annotation.</title>
        <authorList>
            <consortium name="The Broad Institute Genomics Platform"/>
            <consortium name="The Broad Institute Genome Sequencing Center for Infectious Disease"/>
            <person name="Wu L."/>
            <person name="Ma J."/>
        </authorList>
    </citation>
    <scope>NUCLEOTIDE SEQUENCE [LARGE SCALE GENOMIC DNA]</scope>
    <source>
        <strain evidence="2">JCM 31696</strain>
    </source>
</reference>
<accession>A0ABW3CMS6</accession>
<gene>
    <name evidence="1" type="ORF">ACFQ07_22520</name>
</gene>
<protein>
    <submittedName>
        <fullName evidence="1">Uncharacterized protein</fullName>
    </submittedName>
</protein>
<organism evidence="1 2">
    <name type="scientific">Actinomadura adrarensis</name>
    <dbReference type="NCBI Taxonomy" id="1819600"/>
    <lineage>
        <taxon>Bacteria</taxon>
        <taxon>Bacillati</taxon>
        <taxon>Actinomycetota</taxon>
        <taxon>Actinomycetes</taxon>
        <taxon>Streptosporangiales</taxon>
        <taxon>Thermomonosporaceae</taxon>
        <taxon>Actinomadura</taxon>
    </lineage>
</organism>
<evidence type="ECO:0000313" key="2">
    <source>
        <dbReference type="Proteomes" id="UP001597083"/>
    </source>
</evidence>
<evidence type="ECO:0000313" key="1">
    <source>
        <dbReference type="EMBL" id="MFD0855033.1"/>
    </source>
</evidence>
<name>A0ABW3CMS6_9ACTN</name>
<keyword evidence="2" id="KW-1185">Reference proteome</keyword>
<proteinExistence type="predicted"/>
<dbReference type="Proteomes" id="UP001597083">
    <property type="component" value="Unassembled WGS sequence"/>
</dbReference>